<dbReference type="CDD" id="cd21451">
    <property type="entry name" value="DLC-like_TCTEX1D"/>
    <property type="match status" value="1"/>
</dbReference>
<dbReference type="PANTHER" id="PTHR21255:SF65">
    <property type="entry name" value="TCTEX1 DOMAIN-CONTAINING PROTEIN 2"/>
    <property type="match status" value="1"/>
</dbReference>
<reference evidence="2" key="1">
    <citation type="submission" date="2020-04" db="EMBL/GenBank/DDBJ databases">
        <authorList>
            <person name="Alioto T."/>
            <person name="Alioto T."/>
            <person name="Gomez Garrido J."/>
        </authorList>
    </citation>
    <scope>NUCLEOTIDE SEQUENCE</scope>
    <source>
        <strain evidence="2">A484AB</strain>
    </source>
</reference>
<keyword evidence="3" id="KW-1185">Reference proteome</keyword>
<name>A0A7D9D6U3_PARCT</name>
<accession>A0A7D9D6U3</accession>
<dbReference type="AlphaFoldDB" id="A0A7D9D6U3"/>
<dbReference type="InterPro" id="IPR005334">
    <property type="entry name" value="Tctex-1-like"/>
</dbReference>
<evidence type="ECO:0000313" key="3">
    <source>
        <dbReference type="Proteomes" id="UP001152795"/>
    </source>
</evidence>
<sequence>MKGSERQVSEIITVPSYRFLKGTELLTKGGRSKPSENGLINGTSQYNEEIDHGDGKRFGRAFSCGNEVRIHKTFAHTSGTSDALRVNKEEIKNLIVNLLRSQLGSLRYDHKQCNQKCLKLSEIIETNVRKKCPDCKIVSTVLIGALRDKGSAIASQSLYSERSDCMALAYYSNQSLFASAAVFVVRL</sequence>
<dbReference type="GO" id="GO:0045505">
    <property type="term" value="F:dynein intermediate chain binding"/>
    <property type="evidence" value="ECO:0007669"/>
    <property type="project" value="TreeGrafter"/>
</dbReference>
<dbReference type="GO" id="GO:0007018">
    <property type="term" value="P:microtubule-based movement"/>
    <property type="evidence" value="ECO:0007669"/>
    <property type="project" value="TreeGrafter"/>
</dbReference>
<evidence type="ECO:0000313" key="2">
    <source>
        <dbReference type="EMBL" id="CAB3978420.1"/>
    </source>
</evidence>
<dbReference type="OrthoDB" id="10248487at2759"/>
<dbReference type="Proteomes" id="UP001152795">
    <property type="component" value="Unassembled WGS sequence"/>
</dbReference>
<organism evidence="2 3">
    <name type="scientific">Paramuricea clavata</name>
    <name type="common">Red gorgonian</name>
    <name type="synonym">Violescent sea-whip</name>
    <dbReference type="NCBI Taxonomy" id="317549"/>
    <lineage>
        <taxon>Eukaryota</taxon>
        <taxon>Metazoa</taxon>
        <taxon>Cnidaria</taxon>
        <taxon>Anthozoa</taxon>
        <taxon>Octocorallia</taxon>
        <taxon>Malacalcyonacea</taxon>
        <taxon>Plexauridae</taxon>
        <taxon>Paramuricea</taxon>
    </lineage>
</organism>
<comment type="caution">
    <text evidence="2">The sequence shown here is derived from an EMBL/GenBank/DDBJ whole genome shotgun (WGS) entry which is preliminary data.</text>
</comment>
<comment type="similarity">
    <text evidence="1">Belongs to the dynein light chain Tctex-type family.</text>
</comment>
<dbReference type="InterPro" id="IPR038586">
    <property type="entry name" value="Tctex-1-like_sf"/>
</dbReference>
<dbReference type="GO" id="GO:0005868">
    <property type="term" value="C:cytoplasmic dynein complex"/>
    <property type="evidence" value="ECO:0007669"/>
    <property type="project" value="TreeGrafter"/>
</dbReference>
<proteinExistence type="inferred from homology"/>
<dbReference type="Pfam" id="PF03645">
    <property type="entry name" value="Tctex-1"/>
    <property type="match status" value="1"/>
</dbReference>
<evidence type="ECO:0000256" key="1">
    <source>
        <dbReference type="ARBA" id="ARBA00005361"/>
    </source>
</evidence>
<dbReference type="Gene3D" id="3.30.1140.40">
    <property type="entry name" value="Tctex-1"/>
    <property type="match status" value="1"/>
</dbReference>
<protein>
    <submittedName>
        <fullName evidence="2">Uncharacterized protein</fullName>
    </submittedName>
</protein>
<dbReference type="GO" id="GO:0005737">
    <property type="term" value="C:cytoplasm"/>
    <property type="evidence" value="ECO:0007669"/>
    <property type="project" value="TreeGrafter"/>
</dbReference>
<gene>
    <name evidence="2" type="ORF">PACLA_8A051764</name>
</gene>
<dbReference type="PANTHER" id="PTHR21255">
    <property type="entry name" value="T-COMPLEX-ASSOCIATED-TESTIS-EXPRESSED 1/ DYNEIN LIGHT CHAIN"/>
    <property type="match status" value="1"/>
</dbReference>
<dbReference type="EMBL" id="CACRXK020000111">
    <property type="protein sequence ID" value="CAB3978420.1"/>
    <property type="molecule type" value="Genomic_DNA"/>
</dbReference>